<dbReference type="SUPFAM" id="SSF46689">
    <property type="entry name" value="Homeodomain-like"/>
    <property type="match status" value="1"/>
</dbReference>
<feature type="domain" description="HTH araC/xylS-type" evidence="5">
    <location>
        <begin position="436"/>
        <end position="534"/>
    </location>
</feature>
<dbReference type="InterPro" id="IPR001789">
    <property type="entry name" value="Sig_transdc_resp-reg_receiver"/>
</dbReference>
<reference evidence="7 8" key="1">
    <citation type="submission" date="2021-07" db="EMBL/GenBank/DDBJ databases">
        <title>Paenibacillus radiodurans sp. nov., isolated from the southeastern edge of Tengger Desert.</title>
        <authorList>
            <person name="Zhang G."/>
        </authorList>
    </citation>
    <scope>NUCLEOTIDE SEQUENCE [LARGE SCALE GENOMIC DNA]</scope>
    <source>
        <strain evidence="7 8">CCM 7311</strain>
    </source>
</reference>
<dbReference type="Pfam" id="PF00072">
    <property type="entry name" value="Response_reg"/>
    <property type="match status" value="1"/>
</dbReference>
<evidence type="ECO:0000313" key="7">
    <source>
        <dbReference type="EMBL" id="MBW7452761.1"/>
    </source>
</evidence>
<dbReference type="SMART" id="SM00342">
    <property type="entry name" value="HTH_ARAC"/>
    <property type="match status" value="1"/>
</dbReference>
<dbReference type="InterPro" id="IPR018060">
    <property type="entry name" value="HTH_AraC"/>
</dbReference>
<name>A0ABS7BW99_9BACL</name>
<accession>A0ABS7BW99</accession>
<dbReference type="RefSeq" id="WP_210046504.1">
    <property type="nucleotide sequence ID" value="NZ_JBHLVU010000030.1"/>
</dbReference>
<evidence type="ECO:0000313" key="8">
    <source>
        <dbReference type="Proteomes" id="UP001519887"/>
    </source>
</evidence>
<sequence length="542" mass="61802">MNTLLIVEDNDFERNALQHYVDWDLLGVRVVDTAHNGKDGLEKARLHQPDIIISDVKMPVMDGIEMAKAIAHFNPNIKFIFSSGHDDAETLKEALEVRAYSYLIKPVRQEELIAVLRRIASVSMDEKLSHRASRKIMEQFHHNLPHLQTKFLEELMNGLHSPDEANLIYTRANDLELQMTGSYKLALIEFDYAANTDIFQKSRYLGSILTELQDACDSKDVLFIKDGDSRIIAVLHSLKEDSDKDKQLLHTVGNKIALLMEVQPFRYVIGVSTGAPNLTDLGMLYRQCCSTINGKVGFGYGSVITFEQAYARTSALSDPDTGLMKQIIDEIVSGACGGKDCEESIQKLMHLMTTEHDMKLERIQSIMISLFSSLSKSMANIGEKIDMVAKDESELFHGVVTAKTLPDIVHYVRQVMNEVSSYMGRKNLNKEDYMIQEILNILNKDFCKSITLSYISDRVFLSPNYLRVLFKDKMNISIQDYLTQLRINKAKELLRQNRYKVHEIGEMVGYENSTYFNLVFKNSVHMTPKEYRNKYMTQVSGA</sequence>
<keyword evidence="4" id="KW-0597">Phosphoprotein</keyword>
<dbReference type="PANTHER" id="PTHR43280:SF2">
    <property type="entry name" value="HTH-TYPE TRANSCRIPTIONAL REGULATOR EXSA"/>
    <property type="match status" value="1"/>
</dbReference>
<dbReference type="SMART" id="SM00448">
    <property type="entry name" value="REC"/>
    <property type="match status" value="1"/>
</dbReference>
<dbReference type="InterPro" id="IPR009057">
    <property type="entry name" value="Homeodomain-like_sf"/>
</dbReference>
<comment type="caution">
    <text evidence="7">The sequence shown here is derived from an EMBL/GenBank/DDBJ whole genome shotgun (WGS) entry which is preliminary data.</text>
</comment>
<dbReference type="PROSITE" id="PS50110">
    <property type="entry name" value="RESPONSE_REGULATORY"/>
    <property type="match status" value="1"/>
</dbReference>
<dbReference type="Gene3D" id="3.40.50.2300">
    <property type="match status" value="1"/>
</dbReference>
<evidence type="ECO:0000256" key="3">
    <source>
        <dbReference type="ARBA" id="ARBA00023163"/>
    </source>
</evidence>
<evidence type="ECO:0000256" key="4">
    <source>
        <dbReference type="PROSITE-ProRule" id="PRU00169"/>
    </source>
</evidence>
<dbReference type="PROSITE" id="PS01124">
    <property type="entry name" value="HTH_ARAC_FAMILY_2"/>
    <property type="match status" value="1"/>
</dbReference>
<dbReference type="EMBL" id="JAHZIK010000016">
    <property type="protein sequence ID" value="MBW7452761.1"/>
    <property type="molecule type" value="Genomic_DNA"/>
</dbReference>
<evidence type="ECO:0000259" key="5">
    <source>
        <dbReference type="PROSITE" id="PS01124"/>
    </source>
</evidence>
<keyword evidence="2" id="KW-0238">DNA-binding</keyword>
<dbReference type="SUPFAM" id="SSF52172">
    <property type="entry name" value="CheY-like"/>
    <property type="match status" value="1"/>
</dbReference>
<evidence type="ECO:0000256" key="2">
    <source>
        <dbReference type="ARBA" id="ARBA00023125"/>
    </source>
</evidence>
<dbReference type="Pfam" id="PF12833">
    <property type="entry name" value="HTH_18"/>
    <property type="match status" value="1"/>
</dbReference>
<feature type="domain" description="Response regulatory" evidence="6">
    <location>
        <begin position="3"/>
        <end position="120"/>
    </location>
</feature>
<gene>
    <name evidence="7" type="ORF">K0U00_01725</name>
</gene>
<dbReference type="Gene3D" id="1.10.10.60">
    <property type="entry name" value="Homeodomain-like"/>
    <property type="match status" value="2"/>
</dbReference>
<dbReference type="InterPro" id="IPR011006">
    <property type="entry name" value="CheY-like_superfamily"/>
</dbReference>
<dbReference type="Proteomes" id="UP001519887">
    <property type="component" value="Unassembled WGS sequence"/>
</dbReference>
<organism evidence="7 8">
    <name type="scientific">Paenibacillus sepulcri</name>
    <dbReference type="NCBI Taxonomy" id="359917"/>
    <lineage>
        <taxon>Bacteria</taxon>
        <taxon>Bacillati</taxon>
        <taxon>Bacillota</taxon>
        <taxon>Bacilli</taxon>
        <taxon>Bacillales</taxon>
        <taxon>Paenibacillaceae</taxon>
        <taxon>Paenibacillus</taxon>
    </lineage>
</organism>
<evidence type="ECO:0000259" key="6">
    <source>
        <dbReference type="PROSITE" id="PS50110"/>
    </source>
</evidence>
<dbReference type="PANTHER" id="PTHR43280">
    <property type="entry name" value="ARAC-FAMILY TRANSCRIPTIONAL REGULATOR"/>
    <property type="match status" value="1"/>
</dbReference>
<keyword evidence="3" id="KW-0804">Transcription</keyword>
<evidence type="ECO:0000256" key="1">
    <source>
        <dbReference type="ARBA" id="ARBA00023015"/>
    </source>
</evidence>
<keyword evidence="8" id="KW-1185">Reference proteome</keyword>
<keyword evidence="1" id="KW-0805">Transcription regulation</keyword>
<proteinExistence type="predicted"/>
<dbReference type="CDD" id="cd17536">
    <property type="entry name" value="REC_YesN-like"/>
    <property type="match status" value="1"/>
</dbReference>
<protein>
    <submittedName>
        <fullName evidence="7">Response regulator</fullName>
    </submittedName>
</protein>
<feature type="modified residue" description="4-aspartylphosphate" evidence="4">
    <location>
        <position position="55"/>
    </location>
</feature>